<sequence length="164" mass="17510">LDHGIAHSTYPQPTIALPNRYVVALHGTSRVDKEWSETHWQTLISTLAQHGISTLLPWGNSREQARAQRLAHTSPSVQVLPRSRLGELAAILQQSVGVIGMDTGLMHIAAALDKPGLALYPVTEPALTGVQGNSASSNKLDNISGIETQDAEAVTRRLLALVAG</sequence>
<dbReference type="PANTHER" id="PTHR30160">
    <property type="entry name" value="TETRAACYLDISACCHARIDE 4'-KINASE-RELATED"/>
    <property type="match status" value="1"/>
</dbReference>
<dbReference type="SUPFAM" id="SSF53756">
    <property type="entry name" value="UDP-Glycosyltransferase/glycogen phosphorylase"/>
    <property type="match status" value="1"/>
</dbReference>
<evidence type="ECO:0000256" key="1">
    <source>
        <dbReference type="ARBA" id="ARBA00022676"/>
    </source>
</evidence>
<comment type="caution">
    <text evidence="3">The sequence shown here is derived from an EMBL/GenBank/DDBJ whole genome shotgun (WGS) entry which is preliminary data.</text>
</comment>
<name>A0A1Y1Q9J8_9GAMM</name>
<dbReference type="InterPro" id="IPR002201">
    <property type="entry name" value="Glyco_trans_9"/>
</dbReference>
<organism evidence="3 4">
    <name type="scientific">Thiothrix lacustris</name>
    <dbReference type="NCBI Taxonomy" id="525917"/>
    <lineage>
        <taxon>Bacteria</taxon>
        <taxon>Pseudomonadati</taxon>
        <taxon>Pseudomonadota</taxon>
        <taxon>Gammaproteobacteria</taxon>
        <taxon>Thiotrichales</taxon>
        <taxon>Thiotrichaceae</taxon>
        <taxon>Thiothrix</taxon>
    </lineage>
</organism>
<dbReference type="PANTHER" id="PTHR30160:SF19">
    <property type="entry name" value="LIPOPOLYSACCHARIDE HEPTOSYLTRANSFERASE 1"/>
    <property type="match status" value="1"/>
</dbReference>
<gene>
    <name evidence="3" type="ORF">BWK73_48015</name>
</gene>
<proteinExistence type="predicted"/>
<dbReference type="EMBL" id="MTEJ01000633">
    <property type="protein sequence ID" value="OQX00611.1"/>
    <property type="molecule type" value="Genomic_DNA"/>
</dbReference>
<keyword evidence="1" id="KW-0328">Glycosyltransferase</keyword>
<dbReference type="CDD" id="cd03789">
    <property type="entry name" value="GT9_LPS_heptosyltransferase"/>
    <property type="match status" value="1"/>
</dbReference>
<dbReference type="GO" id="GO:0008713">
    <property type="term" value="F:ADP-heptose-lipopolysaccharide heptosyltransferase activity"/>
    <property type="evidence" value="ECO:0007669"/>
    <property type="project" value="TreeGrafter"/>
</dbReference>
<dbReference type="AlphaFoldDB" id="A0A1Y1Q9J8"/>
<dbReference type="GO" id="GO:0005829">
    <property type="term" value="C:cytosol"/>
    <property type="evidence" value="ECO:0007669"/>
    <property type="project" value="TreeGrafter"/>
</dbReference>
<dbReference type="Proteomes" id="UP000192491">
    <property type="component" value="Unassembled WGS sequence"/>
</dbReference>
<evidence type="ECO:0000313" key="4">
    <source>
        <dbReference type="Proteomes" id="UP000192491"/>
    </source>
</evidence>
<dbReference type="InterPro" id="IPR051199">
    <property type="entry name" value="LPS_LOS_Heptosyltrfase"/>
</dbReference>
<dbReference type="Gene3D" id="3.40.50.2000">
    <property type="entry name" value="Glycogen Phosphorylase B"/>
    <property type="match status" value="1"/>
</dbReference>
<evidence type="ECO:0000256" key="2">
    <source>
        <dbReference type="ARBA" id="ARBA00022679"/>
    </source>
</evidence>
<dbReference type="Pfam" id="PF01075">
    <property type="entry name" value="Glyco_transf_9"/>
    <property type="match status" value="1"/>
</dbReference>
<keyword evidence="2 3" id="KW-0808">Transferase</keyword>
<evidence type="ECO:0000313" key="3">
    <source>
        <dbReference type="EMBL" id="OQX00611.1"/>
    </source>
</evidence>
<accession>A0A1Y1Q9J8</accession>
<dbReference type="GO" id="GO:0009244">
    <property type="term" value="P:lipopolysaccharide core region biosynthetic process"/>
    <property type="evidence" value="ECO:0007669"/>
    <property type="project" value="TreeGrafter"/>
</dbReference>
<feature type="non-terminal residue" evidence="3">
    <location>
        <position position="1"/>
    </location>
</feature>
<reference evidence="3 4" key="1">
    <citation type="submission" date="2017-01" db="EMBL/GenBank/DDBJ databases">
        <title>Novel large sulfur bacteria in the metagenomes of groundwater-fed chemosynthetic microbial mats in the Lake Huron basin.</title>
        <authorList>
            <person name="Sharrar A.M."/>
            <person name="Flood B.E."/>
            <person name="Bailey J.V."/>
            <person name="Jones D.S."/>
            <person name="Biddanda B."/>
            <person name="Ruberg S.A."/>
            <person name="Marcus D.N."/>
            <person name="Dick G.J."/>
        </authorList>
    </citation>
    <scope>NUCLEOTIDE SEQUENCE [LARGE SCALE GENOMIC DNA]</scope>
    <source>
        <strain evidence="3">A8</strain>
    </source>
</reference>
<protein>
    <submittedName>
        <fullName evidence="3">Lipopolysaccharide heptosyltransferase 1</fullName>
    </submittedName>
</protein>